<dbReference type="Proteomes" id="UP000238882">
    <property type="component" value="Unassembled WGS sequence"/>
</dbReference>
<gene>
    <name evidence="1" type="ORF">BTO18_11745</name>
</gene>
<accession>A0A2S7WQB4</accession>
<dbReference type="EMBL" id="MSCN01000001">
    <property type="protein sequence ID" value="PQJ79805.1"/>
    <property type="molecule type" value="Genomic_DNA"/>
</dbReference>
<organism evidence="1 2">
    <name type="scientific">Polaribacter porphyrae</name>
    <dbReference type="NCBI Taxonomy" id="1137780"/>
    <lineage>
        <taxon>Bacteria</taxon>
        <taxon>Pseudomonadati</taxon>
        <taxon>Bacteroidota</taxon>
        <taxon>Flavobacteriia</taxon>
        <taxon>Flavobacteriales</taxon>
        <taxon>Flavobacteriaceae</taxon>
    </lineage>
</organism>
<evidence type="ECO:0000313" key="1">
    <source>
        <dbReference type="EMBL" id="PQJ79805.1"/>
    </source>
</evidence>
<evidence type="ECO:0000313" key="2">
    <source>
        <dbReference type="Proteomes" id="UP000238882"/>
    </source>
</evidence>
<comment type="caution">
    <text evidence="1">The sequence shown here is derived from an EMBL/GenBank/DDBJ whole genome shotgun (WGS) entry which is preliminary data.</text>
</comment>
<protein>
    <submittedName>
        <fullName evidence="1">Uncharacterized protein</fullName>
    </submittedName>
</protein>
<name>A0A2S7WQB4_9FLAO</name>
<keyword evidence="2" id="KW-1185">Reference proteome</keyword>
<reference evidence="1 2" key="1">
    <citation type="submission" date="2016-12" db="EMBL/GenBank/DDBJ databases">
        <title>Trade-off between light-utilization and light-protection in marine flavobacteria.</title>
        <authorList>
            <person name="Kumagai Y."/>
            <person name="Yoshizawa S."/>
            <person name="Kogure K."/>
            <person name="Iwasaki W."/>
        </authorList>
    </citation>
    <scope>NUCLEOTIDE SEQUENCE [LARGE SCALE GENOMIC DNA]</scope>
    <source>
        <strain evidence="1 2">NBRC 108759</strain>
    </source>
</reference>
<dbReference type="AlphaFoldDB" id="A0A2S7WQB4"/>
<sequence length="63" mass="7604">MKFYQKKKLFSIFRDFRKFEKQPQKRGGFLVAHRGEPIKKLNILFKANGIFLYNLLIPNNIFI</sequence>
<proteinExistence type="predicted"/>